<dbReference type="RefSeq" id="WP_084386350.1">
    <property type="nucleotide sequence ID" value="NZ_MEHT01000028.1"/>
</dbReference>
<dbReference type="Gene3D" id="1.10.287.1120">
    <property type="entry name" value="Bipartite methylase S protein"/>
    <property type="match status" value="1"/>
</dbReference>
<dbReference type="GO" id="GO:0009307">
    <property type="term" value="P:DNA restriction-modification system"/>
    <property type="evidence" value="ECO:0007669"/>
    <property type="project" value="UniProtKB-KW"/>
</dbReference>
<feature type="domain" description="Type I restriction modification DNA specificity" evidence="5">
    <location>
        <begin position="3"/>
        <end position="158"/>
    </location>
</feature>
<dbReference type="InterPro" id="IPR000055">
    <property type="entry name" value="Restrct_endonuc_typeI_TRD"/>
</dbReference>
<gene>
    <name evidence="6" type="ORF">LY56_03402</name>
</gene>
<evidence type="ECO:0000256" key="4">
    <source>
        <dbReference type="SAM" id="Coils"/>
    </source>
</evidence>
<keyword evidence="2" id="KW-0680">Restriction system</keyword>
<dbReference type="GO" id="GO:0003677">
    <property type="term" value="F:DNA binding"/>
    <property type="evidence" value="ECO:0007669"/>
    <property type="project" value="UniProtKB-KW"/>
</dbReference>
<organism evidence="6 7">
    <name type="scientific">Roseinatronobacter thiooxidans</name>
    <dbReference type="NCBI Taxonomy" id="121821"/>
    <lineage>
        <taxon>Bacteria</taxon>
        <taxon>Pseudomonadati</taxon>
        <taxon>Pseudomonadota</taxon>
        <taxon>Alphaproteobacteria</taxon>
        <taxon>Rhodobacterales</taxon>
        <taxon>Paracoccaceae</taxon>
        <taxon>Roseinatronobacter</taxon>
    </lineage>
</organism>
<feature type="coiled-coil region" evidence="4">
    <location>
        <begin position="325"/>
        <end position="352"/>
    </location>
</feature>
<dbReference type="Proteomes" id="UP000249364">
    <property type="component" value="Unassembled WGS sequence"/>
</dbReference>
<comment type="similarity">
    <text evidence="1">Belongs to the type-I restriction system S methylase family.</text>
</comment>
<dbReference type="AlphaFoldDB" id="A0A2W7PXS4"/>
<dbReference type="OrthoDB" id="512700at2"/>
<proteinExistence type="inferred from homology"/>
<accession>A0A2W7PXS4</accession>
<dbReference type="InterPro" id="IPR052021">
    <property type="entry name" value="Type-I_RS_S_subunit"/>
</dbReference>
<keyword evidence="7" id="KW-1185">Reference proteome</keyword>
<comment type="caution">
    <text evidence="6">The sequence shown here is derived from an EMBL/GenBank/DDBJ whole genome shotgun (WGS) entry which is preliminary data.</text>
</comment>
<sequence length="362" mass="40085">MVPEGWRNVQIGDIAEISVGRDLREDHFSELATQSHIFPVFSNTVENNGLYGFYDFQEYHGDALTIVGRGIGLGRAFYKEGGFGAIGRLLVLRSKDESFCARFLSDYVNHILRIHNESGGIPQLPGSSLSNYWVTLPPLAEQRRIAEVLGVWDRAIEVAGKQLDLARTQKRALMQTLLTPTRRFPGYEGQPWKEVRLGDVLEINYGKSPIAIADDNGDVPIIGTGGQTGFSKTALASGPCIVIGRKGTIDKPKFVNGPFWAIDTTFYCTANNGFDIGFLFNFLQSVDLKKFNEASGVPSLSRETLRSIQLNVPSESEQRQISDVISIAETEITTLETQITRLQAEKKALMQQLLTGQKRLAV</sequence>
<evidence type="ECO:0000256" key="2">
    <source>
        <dbReference type="ARBA" id="ARBA00022747"/>
    </source>
</evidence>
<reference evidence="6 7" key="1">
    <citation type="submission" date="2018-06" db="EMBL/GenBank/DDBJ databases">
        <title>Genomic Encyclopedia of Archaeal and Bacterial Type Strains, Phase II (KMG-II): from individual species to whole genera.</title>
        <authorList>
            <person name="Goeker M."/>
        </authorList>
    </citation>
    <scope>NUCLEOTIDE SEQUENCE [LARGE SCALE GENOMIC DNA]</scope>
    <source>
        <strain evidence="6 7">DSM 13087</strain>
    </source>
</reference>
<dbReference type="SUPFAM" id="SSF116734">
    <property type="entry name" value="DNA methylase specificity domain"/>
    <property type="match status" value="2"/>
</dbReference>
<dbReference type="Gene3D" id="3.90.220.20">
    <property type="entry name" value="DNA methylase specificity domains"/>
    <property type="match status" value="2"/>
</dbReference>
<name>A0A2W7PXS4_9RHOB</name>
<protein>
    <submittedName>
        <fullName evidence="6">Type I restriction enzyme S subunit</fullName>
    </submittedName>
</protein>
<evidence type="ECO:0000313" key="6">
    <source>
        <dbReference type="EMBL" id="PZX36717.1"/>
    </source>
</evidence>
<keyword evidence="3" id="KW-0238">DNA-binding</keyword>
<evidence type="ECO:0000256" key="3">
    <source>
        <dbReference type="ARBA" id="ARBA00023125"/>
    </source>
</evidence>
<dbReference type="PANTHER" id="PTHR30408">
    <property type="entry name" value="TYPE-1 RESTRICTION ENZYME ECOKI SPECIFICITY PROTEIN"/>
    <property type="match status" value="1"/>
</dbReference>
<dbReference type="CDD" id="cd17288">
    <property type="entry name" value="RMtype1_S_LlaAI06ORF1089P_TRD1-CR1_like"/>
    <property type="match status" value="1"/>
</dbReference>
<evidence type="ECO:0000313" key="7">
    <source>
        <dbReference type="Proteomes" id="UP000249364"/>
    </source>
</evidence>
<dbReference type="InterPro" id="IPR044946">
    <property type="entry name" value="Restrct_endonuc_typeI_TRD_sf"/>
</dbReference>
<feature type="domain" description="Type I restriction modification DNA specificity" evidence="5">
    <location>
        <begin position="191"/>
        <end position="339"/>
    </location>
</feature>
<dbReference type="EMBL" id="QKZQ01000029">
    <property type="protein sequence ID" value="PZX36717.1"/>
    <property type="molecule type" value="Genomic_DNA"/>
</dbReference>
<evidence type="ECO:0000259" key="5">
    <source>
        <dbReference type="Pfam" id="PF01420"/>
    </source>
</evidence>
<dbReference type="Pfam" id="PF01420">
    <property type="entry name" value="Methylase_S"/>
    <property type="match status" value="2"/>
</dbReference>
<dbReference type="STRING" id="121821.GCA_001870675_01432"/>
<keyword evidence="4" id="KW-0175">Coiled coil</keyword>
<evidence type="ECO:0000256" key="1">
    <source>
        <dbReference type="ARBA" id="ARBA00010923"/>
    </source>
</evidence>
<dbReference type="PANTHER" id="PTHR30408:SF12">
    <property type="entry name" value="TYPE I RESTRICTION ENZYME MJAVIII SPECIFICITY SUBUNIT"/>
    <property type="match status" value="1"/>
</dbReference>